<protein>
    <submittedName>
        <fullName evidence="2">Uncharacterized protein</fullName>
    </submittedName>
</protein>
<dbReference type="Proteomes" id="UP001211987">
    <property type="component" value="Unassembled WGS sequence"/>
</dbReference>
<evidence type="ECO:0000313" key="1">
    <source>
        <dbReference type="EMBL" id="MDB7084699.1"/>
    </source>
</evidence>
<dbReference type="AlphaFoldDB" id="A0A3E3E8Q0"/>
<dbReference type="EMBL" id="QUSL01000043">
    <property type="protein sequence ID" value="RGD78810.1"/>
    <property type="molecule type" value="Genomic_DNA"/>
</dbReference>
<accession>A0A3E3E8Q0</accession>
<proteinExistence type="predicted"/>
<sequence>MIEIDKKIVQIQKKIDEEKVTVSKCEEQLKKSKISLSNFEKDKKALLRLKKKADDFNRKISESLSEYD</sequence>
<reference evidence="1" key="2">
    <citation type="submission" date="2023-01" db="EMBL/GenBank/DDBJ databases">
        <title>Human gut microbiome strain richness.</title>
        <authorList>
            <person name="Chen-Liaw A."/>
        </authorList>
    </citation>
    <scope>NUCLEOTIDE SEQUENCE</scope>
    <source>
        <strain evidence="1">1001217st2_G6_1001217B_191108</strain>
    </source>
</reference>
<evidence type="ECO:0000313" key="3">
    <source>
        <dbReference type="Proteomes" id="UP000261032"/>
    </source>
</evidence>
<evidence type="ECO:0000313" key="2">
    <source>
        <dbReference type="EMBL" id="RGD78810.1"/>
    </source>
</evidence>
<dbReference type="Proteomes" id="UP000261032">
    <property type="component" value="Unassembled WGS sequence"/>
</dbReference>
<dbReference type="RefSeq" id="WP_117582529.1">
    <property type="nucleotide sequence ID" value="NZ_CAXMZF010000001.1"/>
</dbReference>
<organism evidence="2 3">
    <name type="scientific">Thomasclavelia ramosa</name>
    <dbReference type="NCBI Taxonomy" id="1547"/>
    <lineage>
        <taxon>Bacteria</taxon>
        <taxon>Bacillati</taxon>
        <taxon>Bacillota</taxon>
        <taxon>Erysipelotrichia</taxon>
        <taxon>Erysipelotrichales</taxon>
        <taxon>Coprobacillaceae</taxon>
        <taxon>Thomasclavelia</taxon>
    </lineage>
</organism>
<gene>
    <name evidence="2" type="ORF">DXB93_16965</name>
    <name evidence="1" type="ORF">PM738_12875</name>
</gene>
<reference evidence="2 3" key="1">
    <citation type="submission" date="2018-08" db="EMBL/GenBank/DDBJ databases">
        <title>A genome reference for cultivated species of the human gut microbiota.</title>
        <authorList>
            <person name="Zou Y."/>
            <person name="Xue W."/>
            <person name="Luo G."/>
        </authorList>
    </citation>
    <scope>NUCLEOTIDE SEQUENCE [LARGE SCALE GENOMIC DNA]</scope>
    <source>
        <strain evidence="2 3">OM06-4</strain>
    </source>
</reference>
<name>A0A3E3E8Q0_9FIRM</name>
<dbReference type="EMBL" id="JAQLKE010000023">
    <property type="protein sequence ID" value="MDB7084699.1"/>
    <property type="molecule type" value="Genomic_DNA"/>
</dbReference>
<comment type="caution">
    <text evidence="2">The sequence shown here is derived from an EMBL/GenBank/DDBJ whole genome shotgun (WGS) entry which is preliminary data.</text>
</comment>